<organism evidence="1 2">
    <name type="scientific">Jimgerdemannia flammicorona</name>
    <dbReference type="NCBI Taxonomy" id="994334"/>
    <lineage>
        <taxon>Eukaryota</taxon>
        <taxon>Fungi</taxon>
        <taxon>Fungi incertae sedis</taxon>
        <taxon>Mucoromycota</taxon>
        <taxon>Mucoromycotina</taxon>
        <taxon>Endogonomycetes</taxon>
        <taxon>Endogonales</taxon>
        <taxon>Endogonaceae</taxon>
        <taxon>Jimgerdemannia</taxon>
    </lineage>
</organism>
<evidence type="ECO:0000313" key="2">
    <source>
        <dbReference type="Proteomes" id="UP000268093"/>
    </source>
</evidence>
<proteinExistence type="predicted"/>
<dbReference type="EMBL" id="RBNI01006318">
    <property type="protein sequence ID" value="RUP46115.1"/>
    <property type="molecule type" value="Genomic_DNA"/>
</dbReference>
<evidence type="ECO:0000313" key="1">
    <source>
        <dbReference type="EMBL" id="RUP46115.1"/>
    </source>
</evidence>
<keyword evidence="2" id="KW-1185">Reference proteome</keyword>
<name>A0A433D5L1_9FUNG</name>
<comment type="caution">
    <text evidence="1">The sequence shown here is derived from an EMBL/GenBank/DDBJ whole genome shotgun (WGS) entry which is preliminary data.</text>
</comment>
<accession>A0A433D5L1</accession>
<dbReference type="OrthoDB" id="2449039at2759"/>
<dbReference type="AlphaFoldDB" id="A0A433D5L1"/>
<protein>
    <submittedName>
        <fullName evidence="1">Uncharacterized protein</fullName>
    </submittedName>
</protein>
<reference evidence="1 2" key="1">
    <citation type="journal article" date="2018" name="New Phytol.">
        <title>Phylogenomics of Endogonaceae and evolution of mycorrhizas within Mucoromycota.</title>
        <authorList>
            <person name="Chang Y."/>
            <person name="Desiro A."/>
            <person name="Na H."/>
            <person name="Sandor L."/>
            <person name="Lipzen A."/>
            <person name="Clum A."/>
            <person name="Barry K."/>
            <person name="Grigoriev I.V."/>
            <person name="Martin F.M."/>
            <person name="Stajich J.E."/>
            <person name="Smith M.E."/>
            <person name="Bonito G."/>
            <person name="Spatafora J.W."/>
        </authorList>
    </citation>
    <scope>NUCLEOTIDE SEQUENCE [LARGE SCALE GENOMIC DNA]</scope>
    <source>
        <strain evidence="1 2">GMNB39</strain>
    </source>
</reference>
<sequence length="152" mass="17328">MFQNGTLAAQASYKVIEKGLFCLRQYSSGALVSYFCNRSSSRWSYLDFLVSNFDMIVNSPPFTDDIKGIDGARWSRFKLKARTKGYEVVKKATPVRYFLDMEHELFARRMLRGSKSLPGTTWARTSVNLLPDLRFSSSATAVHELTILANHR</sequence>
<gene>
    <name evidence="1" type="ORF">BC936DRAFT_147347</name>
</gene>
<dbReference type="Proteomes" id="UP000268093">
    <property type="component" value="Unassembled WGS sequence"/>
</dbReference>